<name>A0ACB6QAC3_9PLEO</name>
<reference evidence="1" key="1">
    <citation type="journal article" date="2020" name="Stud. Mycol.">
        <title>101 Dothideomycetes genomes: a test case for predicting lifestyles and emergence of pathogens.</title>
        <authorList>
            <person name="Haridas S."/>
            <person name="Albert R."/>
            <person name="Binder M."/>
            <person name="Bloem J."/>
            <person name="Labutti K."/>
            <person name="Salamov A."/>
            <person name="Andreopoulos B."/>
            <person name="Baker S."/>
            <person name="Barry K."/>
            <person name="Bills G."/>
            <person name="Bluhm B."/>
            <person name="Cannon C."/>
            <person name="Castanera R."/>
            <person name="Culley D."/>
            <person name="Daum C."/>
            <person name="Ezra D."/>
            <person name="Gonzalez J."/>
            <person name="Henrissat B."/>
            <person name="Kuo A."/>
            <person name="Liang C."/>
            <person name="Lipzen A."/>
            <person name="Lutzoni F."/>
            <person name="Magnuson J."/>
            <person name="Mondo S."/>
            <person name="Nolan M."/>
            <person name="Ohm R."/>
            <person name="Pangilinan J."/>
            <person name="Park H.-J."/>
            <person name="Ramirez L."/>
            <person name="Alfaro M."/>
            <person name="Sun H."/>
            <person name="Tritt A."/>
            <person name="Yoshinaga Y."/>
            <person name="Zwiers L.-H."/>
            <person name="Turgeon B."/>
            <person name="Goodwin S."/>
            <person name="Spatafora J."/>
            <person name="Crous P."/>
            <person name="Grigoriev I."/>
        </authorList>
    </citation>
    <scope>NUCLEOTIDE SEQUENCE</scope>
    <source>
        <strain evidence="1">ATCC 200398</strain>
    </source>
</reference>
<accession>A0ACB6QAC3</accession>
<dbReference type="Proteomes" id="UP000799755">
    <property type="component" value="Unassembled WGS sequence"/>
</dbReference>
<comment type="caution">
    <text evidence="1">The sequence shown here is derived from an EMBL/GenBank/DDBJ whole genome shotgun (WGS) entry which is preliminary data.</text>
</comment>
<gene>
    <name evidence="1" type="ORF">BDR25DRAFT_362343</name>
</gene>
<sequence>MEHHCHSAHSSTIAYKINFTLGHSAIILTQYYFTEFLMEVDFGWLLSLMLQSLKPTTLKLPLAFPRFLKQLSIHTRSLSQSSFLPIPIELLLHTKTLVLFAGSKAPISGVSPTLLGSRIMRLVPSVTSRSICGLLLLLVLEVDTLRDPAVLAPSVVVRMNVSASVRSTISSNVGKSCVFHCELLVVGPCRLYPRYSASWSSFNMIVYR</sequence>
<organism evidence="1 2">
    <name type="scientific">Lindgomyces ingoldianus</name>
    <dbReference type="NCBI Taxonomy" id="673940"/>
    <lineage>
        <taxon>Eukaryota</taxon>
        <taxon>Fungi</taxon>
        <taxon>Dikarya</taxon>
        <taxon>Ascomycota</taxon>
        <taxon>Pezizomycotina</taxon>
        <taxon>Dothideomycetes</taxon>
        <taxon>Pleosporomycetidae</taxon>
        <taxon>Pleosporales</taxon>
        <taxon>Lindgomycetaceae</taxon>
        <taxon>Lindgomyces</taxon>
    </lineage>
</organism>
<proteinExistence type="predicted"/>
<keyword evidence="2" id="KW-1185">Reference proteome</keyword>
<evidence type="ECO:0000313" key="2">
    <source>
        <dbReference type="Proteomes" id="UP000799755"/>
    </source>
</evidence>
<evidence type="ECO:0000313" key="1">
    <source>
        <dbReference type="EMBL" id="KAF2463909.1"/>
    </source>
</evidence>
<dbReference type="EMBL" id="MU003544">
    <property type="protein sequence ID" value="KAF2463909.1"/>
    <property type="molecule type" value="Genomic_DNA"/>
</dbReference>
<protein>
    <submittedName>
        <fullName evidence="1">Uncharacterized protein</fullName>
    </submittedName>
</protein>